<dbReference type="InterPro" id="IPR052043">
    <property type="entry name" value="PolySaccharide_Degr_Enz"/>
</dbReference>
<dbReference type="EMBL" id="JABMCB010000118">
    <property type="protein sequence ID" value="NUU73925.1"/>
    <property type="molecule type" value="Genomic_DNA"/>
</dbReference>
<keyword evidence="3" id="KW-1185">Reference proteome</keyword>
<gene>
    <name evidence="2" type="ORF">HP552_01330</name>
</gene>
<sequence>MTTYFDEPQSMNYRFGEDQDQVLKVLAERYIGANAQADFVYRVFQKSGILQNEKGLYDLNLSERFPDTQKGQLAYAAALVWGDEDRNLDVLIRCYGPVRFYFNEQLVYRSTVMDEINPDATVKLGIDIKPGWNTLLLEMRYTPAGFGCQFGSDEGKVRILNVLAPFQERQGQAGWVYSKPVSRDEALSFITSGGSHPDWNLRGMEQDHQLEWLPETEWPVEMKNKPTLQRLYGHLPGQRVYAWSRINNSDSTGSSIRLSGHSSGPLTIWLNGIPAVQLKEAGSFESEVHAPFGRSDLLVCSECSSDTAEPWQFTLNAAVNGKQLELELPRHVHGASGEKWMYVGPFEYDVEPDVKEMMRTDRVYTLSVSQDSNGEGSQHVHTKRTYWQLDQPDAWIRPYYENAMLSNKWTVGSVTNYGRWDYPLGVTVYGLLQTGRYLHRPDIIHYATEHVQACTRMYDYSLWDREQYGFPAVNQQLVMLKMLDNCGSFGSAMLEAYPECHEPTFLPIAERIADFMPSRLERQEDGAFYRECIGEFAENTMWADDLYMSTPFLVRYARLSGNTFALDEAARQFILYRKYLFMPEFKIMSHVYDFKYDQATRIPWGRGNGWTLFSLTEVLEALPEEHPDRPALIDFFNELCEGYAALQGKDGLWHQVLNDSETYQEASCTAMFAYGFARGVRFGWLQQPNRYIKASERAWNGLTCKAIDRQGNVHGVCSGSRYAFTAEYYDKDLLTVTNDNHGIGIMMLAGTEVAKMKEYLTRHTKTSTAVTHS</sequence>
<dbReference type="PANTHER" id="PTHR33886">
    <property type="entry name" value="UNSATURATED RHAMNOGALACTURONAN HYDROLASE (EUROFUNG)"/>
    <property type="match status" value="1"/>
</dbReference>
<dbReference type="Gene3D" id="1.50.10.10">
    <property type="match status" value="1"/>
</dbReference>
<dbReference type="InterPro" id="IPR010905">
    <property type="entry name" value="Glyco_hydro_88"/>
</dbReference>
<protein>
    <submittedName>
        <fullName evidence="2">Glycosyl hydrolase</fullName>
    </submittedName>
</protein>
<keyword evidence="1 2" id="KW-0378">Hydrolase</keyword>
<evidence type="ECO:0000313" key="3">
    <source>
        <dbReference type="Proteomes" id="UP000526125"/>
    </source>
</evidence>
<accession>A0A7Y6BTK4</accession>
<dbReference type="InterPro" id="IPR012341">
    <property type="entry name" value="6hp_glycosidase-like_sf"/>
</dbReference>
<dbReference type="Proteomes" id="UP000526125">
    <property type="component" value="Unassembled WGS sequence"/>
</dbReference>
<dbReference type="SUPFAM" id="SSF48208">
    <property type="entry name" value="Six-hairpin glycosidases"/>
    <property type="match status" value="1"/>
</dbReference>
<proteinExistence type="predicted"/>
<dbReference type="GO" id="GO:0005975">
    <property type="term" value="P:carbohydrate metabolic process"/>
    <property type="evidence" value="ECO:0007669"/>
    <property type="project" value="InterPro"/>
</dbReference>
<dbReference type="InterPro" id="IPR008928">
    <property type="entry name" value="6-hairpin_glycosidase_sf"/>
</dbReference>
<comment type="caution">
    <text evidence="2">The sequence shown here is derived from an EMBL/GenBank/DDBJ whole genome shotgun (WGS) entry which is preliminary data.</text>
</comment>
<name>A0A7Y6BTK4_9BACL</name>
<dbReference type="Pfam" id="PF07470">
    <property type="entry name" value="Glyco_hydro_88"/>
    <property type="match status" value="1"/>
</dbReference>
<evidence type="ECO:0000256" key="1">
    <source>
        <dbReference type="ARBA" id="ARBA00022801"/>
    </source>
</evidence>
<reference evidence="2 3" key="1">
    <citation type="submission" date="2020-05" db="EMBL/GenBank/DDBJ databases">
        <title>Genome Sequencing of Type Strains.</title>
        <authorList>
            <person name="Lemaire J.F."/>
            <person name="Inderbitzin P."/>
            <person name="Gregorio O.A."/>
            <person name="Collins S.B."/>
            <person name="Wespe N."/>
            <person name="Knight-Connoni V."/>
        </authorList>
    </citation>
    <scope>NUCLEOTIDE SEQUENCE [LARGE SCALE GENOMIC DNA]</scope>
    <source>
        <strain evidence="2 3">LMG 21957</strain>
    </source>
</reference>
<evidence type="ECO:0000313" key="2">
    <source>
        <dbReference type="EMBL" id="NUU73925.1"/>
    </source>
</evidence>
<dbReference type="PANTHER" id="PTHR33886:SF8">
    <property type="entry name" value="UNSATURATED RHAMNOGALACTURONAN HYDROLASE (EUROFUNG)"/>
    <property type="match status" value="1"/>
</dbReference>
<organism evidence="2 3">
    <name type="scientific">Paenibacillus xylanilyticus</name>
    <dbReference type="NCBI Taxonomy" id="248903"/>
    <lineage>
        <taxon>Bacteria</taxon>
        <taxon>Bacillati</taxon>
        <taxon>Bacillota</taxon>
        <taxon>Bacilli</taxon>
        <taxon>Bacillales</taxon>
        <taxon>Paenibacillaceae</taxon>
        <taxon>Paenibacillus</taxon>
    </lineage>
</organism>
<dbReference type="AlphaFoldDB" id="A0A7Y6BTK4"/>
<dbReference type="RefSeq" id="WP_175393916.1">
    <property type="nucleotide sequence ID" value="NZ_JABMCB010000118.1"/>
</dbReference>
<dbReference type="GO" id="GO:0016787">
    <property type="term" value="F:hydrolase activity"/>
    <property type="evidence" value="ECO:0007669"/>
    <property type="project" value="UniProtKB-KW"/>
</dbReference>